<feature type="transmembrane region" description="Helical" evidence="8">
    <location>
        <begin position="99"/>
        <end position="120"/>
    </location>
</feature>
<proteinExistence type="predicted"/>
<evidence type="ECO:0000313" key="12">
    <source>
        <dbReference type="Proteomes" id="UP000663832"/>
    </source>
</evidence>
<dbReference type="Proteomes" id="UP000663877">
    <property type="component" value="Unassembled WGS sequence"/>
</dbReference>
<gene>
    <name evidence="10" type="ORF">BJG266_LOCUS6902</name>
    <name evidence="11" type="ORF">QVE165_LOCUS26719</name>
</gene>
<feature type="domain" description="G-protein coupled receptors family 1 profile" evidence="9">
    <location>
        <begin position="1"/>
        <end position="259"/>
    </location>
</feature>
<evidence type="ECO:0000313" key="13">
    <source>
        <dbReference type="Proteomes" id="UP000663877"/>
    </source>
</evidence>
<evidence type="ECO:0000313" key="11">
    <source>
        <dbReference type="EMBL" id="CAF1217715.1"/>
    </source>
</evidence>
<name>A0A813UZZ2_9BILA</name>
<feature type="transmembrane region" description="Helical" evidence="8">
    <location>
        <begin position="61"/>
        <end position="79"/>
    </location>
</feature>
<evidence type="ECO:0000256" key="1">
    <source>
        <dbReference type="ARBA" id="ARBA00004141"/>
    </source>
</evidence>
<evidence type="ECO:0000259" key="9">
    <source>
        <dbReference type="PROSITE" id="PS50262"/>
    </source>
</evidence>
<comment type="caution">
    <text evidence="10">The sequence shown here is derived from an EMBL/GenBank/DDBJ whole genome shotgun (WGS) entry which is preliminary data.</text>
</comment>
<accession>A0A813UZZ2</accession>
<dbReference type="PROSITE" id="PS50262">
    <property type="entry name" value="G_PROTEIN_RECEP_F1_2"/>
    <property type="match status" value="1"/>
</dbReference>
<dbReference type="Pfam" id="PF00001">
    <property type="entry name" value="7tm_1"/>
    <property type="match status" value="1"/>
</dbReference>
<keyword evidence="4" id="KW-0297">G-protein coupled receptor</keyword>
<protein>
    <recommendedName>
        <fullName evidence="9">G-protein coupled receptors family 1 profile domain-containing protein</fullName>
    </recommendedName>
</protein>
<dbReference type="GO" id="GO:0005886">
    <property type="term" value="C:plasma membrane"/>
    <property type="evidence" value="ECO:0007669"/>
    <property type="project" value="TreeGrafter"/>
</dbReference>
<evidence type="ECO:0000256" key="8">
    <source>
        <dbReference type="SAM" id="Phobius"/>
    </source>
</evidence>
<evidence type="ECO:0000256" key="5">
    <source>
        <dbReference type="ARBA" id="ARBA00023136"/>
    </source>
</evidence>
<feature type="transmembrane region" description="Helical" evidence="8">
    <location>
        <begin position="244"/>
        <end position="266"/>
    </location>
</feature>
<dbReference type="EMBL" id="CAJNOM010000199">
    <property type="protein sequence ID" value="CAF1217715.1"/>
    <property type="molecule type" value="Genomic_DNA"/>
</dbReference>
<dbReference type="GO" id="GO:0004930">
    <property type="term" value="F:G protein-coupled receptor activity"/>
    <property type="evidence" value="ECO:0007669"/>
    <property type="project" value="UniProtKB-KW"/>
</dbReference>
<dbReference type="AlphaFoldDB" id="A0A813UZZ2"/>
<keyword evidence="3 8" id="KW-1133">Transmembrane helix</keyword>
<keyword evidence="5 8" id="KW-0472">Membrane</keyword>
<reference evidence="10" key="1">
    <citation type="submission" date="2021-02" db="EMBL/GenBank/DDBJ databases">
        <authorList>
            <person name="Nowell W R."/>
        </authorList>
    </citation>
    <scope>NUCLEOTIDE SEQUENCE</scope>
</reference>
<keyword evidence="6" id="KW-0675">Receptor</keyword>
<dbReference type="InterPro" id="IPR000276">
    <property type="entry name" value="GPCR_Rhodpsn"/>
</dbReference>
<keyword evidence="7" id="KW-0807">Transducer</keyword>
<dbReference type="InterPro" id="IPR017452">
    <property type="entry name" value="GPCR_Rhodpsn_7TM"/>
</dbReference>
<dbReference type="OrthoDB" id="10017612at2759"/>
<organism evidence="10 13">
    <name type="scientific">Adineta steineri</name>
    <dbReference type="NCBI Taxonomy" id="433720"/>
    <lineage>
        <taxon>Eukaryota</taxon>
        <taxon>Metazoa</taxon>
        <taxon>Spiralia</taxon>
        <taxon>Gnathifera</taxon>
        <taxon>Rotifera</taxon>
        <taxon>Eurotatoria</taxon>
        <taxon>Bdelloidea</taxon>
        <taxon>Adinetida</taxon>
        <taxon>Adinetidae</taxon>
        <taxon>Adineta</taxon>
    </lineage>
</organism>
<feature type="transmembrane region" description="Helical" evidence="8">
    <location>
        <begin position="197"/>
        <end position="224"/>
    </location>
</feature>
<dbReference type="EMBL" id="CAJNOI010000020">
    <property type="protein sequence ID" value="CAF0833188.1"/>
    <property type="molecule type" value="Genomic_DNA"/>
</dbReference>
<evidence type="ECO:0000313" key="10">
    <source>
        <dbReference type="EMBL" id="CAF0833188.1"/>
    </source>
</evidence>
<sequence length="315" mass="36893">MNVLTFAQRTYNRRACSLYLSIASICDFIHLNSGPLTNILQYGFHYDWTINSNTYCKLKSYISFVFTVISATLTAIASIDRYILSSRNTNRWKFSTRSIAVRCILFTIFFWIFFSIPIAFCYTRYNHSSHNEQLICSNVSQHMPCHIIQIIYTCIFNGFLPPVIMIYFGLLTCTNARNLRRRSLTDSARLRQINYQLTLMLILQTVKSSFASLPFAIFNCYLLATIKLDKSLILQAKENLVNQIVYLLFWSNYTSFFVYIYSSDIFRHQCMKAMKRLVCCSCNGKKRRYYHRPGLKHLNTTAHIFDTKYKPAQIL</sequence>
<keyword evidence="12" id="KW-1185">Reference proteome</keyword>
<comment type="subcellular location">
    <subcellularLocation>
        <location evidence="1">Membrane</location>
        <topology evidence="1">Multi-pass membrane protein</topology>
    </subcellularLocation>
</comment>
<evidence type="ECO:0000256" key="7">
    <source>
        <dbReference type="ARBA" id="ARBA00023224"/>
    </source>
</evidence>
<dbReference type="SUPFAM" id="SSF81321">
    <property type="entry name" value="Family A G protein-coupled receptor-like"/>
    <property type="match status" value="1"/>
</dbReference>
<evidence type="ECO:0000256" key="4">
    <source>
        <dbReference type="ARBA" id="ARBA00023040"/>
    </source>
</evidence>
<dbReference type="Gene3D" id="1.20.1070.10">
    <property type="entry name" value="Rhodopsin 7-helix transmembrane proteins"/>
    <property type="match status" value="1"/>
</dbReference>
<evidence type="ECO:0000256" key="3">
    <source>
        <dbReference type="ARBA" id="ARBA00022989"/>
    </source>
</evidence>
<dbReference type="PANTHER" id="PTHR24243">
    <property type="entry name" value="G-PROTEIN COUPLED RECEPTOR"/>
    <property type="match status" value="1"/>
</dbReference>
<evidence type="ECO:0000256" key="6">
    <source>
        <dbReference type="ARBA" id="ARBA00023170"/>
    </source>
</evidence>
<keyword evidence="2 8" id="KW-0812">Transmembrane</keyword>
<feature type="transmembrane region" description="Helical" evidence="8">
    <location>
        <begin position="150"/>
        <end position="176"/>
    </location>
</feature>
<dbReference type="PANTHER" id="PTHR24243:SF233">
    <property type="entry name" value="THYROTROPIN-RELEASING HORMONE RECEPTOR"/>
    <property type="match status" value="1"/>
</dbReference>
<evidence type="ECO:0000256" key="2">
    <source>
        <dbReference type="ARBA" id="ARBA00022692"/>
    </source>
</evidence>
<dbReference type="Proteomes" id="UP000663832">
    <property type="component" value="Unassembled WGS sequence"/>
</dbReference>